<dbReference type="EnsemblPlants" id="OMERI11G14380.5">
    <property type="protein sequence ID" value="OMERI11G14380.5"/>
    <property type="gene ID" value="OMERI11G14380"/>
</dbReference>
<dbReference type="SUPFAM" id="SSF54849">
    <property type="entry name" value="GroEL-intermediate domain like"/>
    <property type="match status" value="1"/>
</dbReference>
<dbReference type="AlphaFoldDB" id="A0A0E0F6X9"/>
<reference evidence="1" key="2">
    <citation type="submission" date="2018-05" db="EMBL/GenBank/DDBJ databases">
        <title>OmerRS3 (Oryza meridionalis Reference Sequence Version 3).</title>
        <authorList>
            <person name="Zhang J."/>
            <person name="Kudrna D."/>
            <person name="Lee S."/>
            <person name="Talag J."/>
            <person name="Welchert J."/>
            <person name="Wing R.A."/>
        </authorList>
    </citation>
    <scope>NUCLEOTIDE SEQUENCE [LARGE SCALE GENOMIC DNA]</scope>
    <source>
        <strain evidence="1">cv. OR44</strain>
    </source>
</reference>
<dbReference type="Proteomes" id="UP000008021">
    <property type="component" value="Chromosome 11"/>
</dbReference>
<accession>A0A0E0F6X9</accession>
<protein>
    <submittedName>
        <fullName evidence="1">Uncharacterized protein</fullName>
    </submittedName>
</protein>
<proteinExistence type="predicted"/>
<dbReference type="InterPro" id="IPR027410">
    <property type="entry name" value="TCP-1-like_intermed_sf"/>
</dbReference>
<dbReference type="Gramene" id="OMERI11G14380.5">
    <property type="protein sequence ID" value="OMERI11G14380.5"/>
    <property type="gene ID" value="OMERI11G14380"/>
</dbReference>
<dbReference type="STRING" id="40149.A0A0E0F6X9"/>
<dbReference type="HOGENOM" id="CLU_1498594_0_0_1"/>
<dbReference type="Gene3D" id="3.30.260.10">
    <property type="entry name" value="TCP-1-like chaperonin intermediate domain"/>
    <property type="match status" value="1"/>
</dbReference>
<evidence type="ECO:0000313" key="1">
    <source>
        <dbReference type="EnsemblPlants" id="OMERI11G14380.5"/>
    </source>
</evidence>
<reference evidence="1" key="1">
    <citation type="submission" date="2015-04" db="UniProtKB">
        <authorList>
            <consortium name="EnsemblPlants"/>
        </authorList>
    </citation>
    <scope>IDENTIFICATION</scope>
</reference>
<name>A0A0E0F6X9_9ORYZ</name>
<keyword evidence="2" id="KW-1185">Reference proteome</keyword>
<dbReference type="InterPro" id="IPR027413">
    <property type="entry name" value="GROEL-like_equatorial_sf"/>
</dbReference>
<sequence>MVINHLDKLFVTNAAATIVNELEKIGDGANLTISFAGGLLEKAEELVRMGCIQVRSSLATPRPSIRLLTLLIELALYCYLFMLIEILEDLVEKGSENMDVRNKEEVVLRIRSTVAIKKFRPGGYIVTVLKNEKGGKSVAIAVLRGSTDSILDDLGRAVDDGVNTYKVIIHGKASWRATER</sequence>
<evidence type="ECO:0000313" key="2">
    <source>
        <dbReference type="Proteomes" id="UP000008021"/>
    </source>
</evidence>
<organism evidence="1">
    <name type="scientific">Oryza meridionalis</name>
    <dbReference type="NCBI Taxonomy" id="40149"/>
    <lineage>
        <taxon>Eukaryota</taxon>
        <taxon>Viridiplantae</taxon>
        <taxon>Streptophyta</taxon>
        <taxon>Embryophyta</taxon>
        <taxon>Tracheophyta</taxon>
        <taxon>Spermatophyta</taxon>
        <taxon>Magnoliopsida</taxon>
        <taxon>Liliopsida</taxon>
        <taxon>Poales</taxon>
        <taxon>Poaceae</taxon>
        <taxon>BOP clade</taxon>
        <taxon>Oryzoideae</taxon>
        <taxon>Oryzeae</taxon>
        <taxon>Oryzinae</taxon>
        <taxon>Oryza</taxon>
    </lineage>
</organism>
<dbReference type="SUPFAM" id="SSF48592">
    <property type="entry name" value="GroEL equatorial domain-like"/>
    <property type="match status" value="1"/>
</dbReference>